<evidence type="ECO:0000313" key="2">
    <source>
        <dbReference type="EMBL" id="ACU92795.1"/>
    </source>
</evidence>
<dbReference type="AlphaFoldDB" id="C7M592"/>
<gene>
    <name evidence="2" type="ordered locus">Coch_1245</name>
</gene>
<proteinExistence type="predicted"/>
<accession>C7M592</accession>
<keyword evidence="1" id="KW-0175">Coiled coil</keyword>
<evidence type="ECO:0000313" key="3">
    <source>
        <dbReference type="Proteomes" id="UP000006650"/>
    </source>
</evidence>
<dbReference type="HOGENOM" id="CLU_1764716_0_0_10"/>
<dbReference type="RefSeq" id="WP_015782405.1">
    <property type="nucleotide sequence ID" value="NC_013162.1"/>
</dbReference>
<keyword evidence="3" id="KW-1185">Reference proteome</keyword>
<reference evidence="2 3" key="1">
    <citation type="journal article" date="2009" name="Stand. Genomic Sci.">
        <title>Complete genome sequence of Capnocytophaga ochracea type strain (VPI 2845).</title>
        <authorList>
            <person name="Mavrommatis K."/>
            <person name="Gronow S."/>
            <person name="Saunders E."/>
            <person name="Land M."/>
            <person name="Lapidus A."/>
            <person name="Copeland A."/>
            <person name="Glavina Del Rio T."/>
            <person name="Nolan M."/>
            <person name="Lucas S."/>
            <person name="Chen F."/>
            <person name="Tice H."/>
            <person name="Cheng J.F."/>
            <person name="Bruce D."/>
            <person name="Goodwin L."/>
            <person name="Pitluck S."/>
            <person name="Pati A."/>
            <person name="Ivanova N."/>
            <person name="Chen A."/>
            <person name="Palaniappan K."/>
            <person name="Chain P."/>
            <person name="Hauser L."/>
            <person name="Chang Y.J."/>
            <person name="Jeffries C.D."/>
            <person name="Brettin T."/>
            <person name="Detter J.C."/>
            <person name="Han C."/>
            <person name="Bristow J."/>
            <person name="Goker M."/>
            <person name="Rohde M."/>
            <person name="Eisen J.A."/>
            <person name="Markowitz V."/>
            <person name="Kyrpides N.C."/>
            <person name="Klenk H.P."/>
            <person name="Hugenholtz P."/>
        </authorList>
    </citation>
    <scope>NUCLEOTIDE SEQUENCE [LARGE SCALE GENOMIC DNA]</scope>
    <source>
        <strain evidence="3">ATCC 27872 / DSM 7271 / JCM 12966 / VPI 2845</strain>
    </source>
</reference>
<dbReference type="GeneID" id="29676819"/>
<feature type="coiled-coil region" evidence="1">
    <location>
        <begin position="86"/>
        <end position="113"/>
    </location>
</feature>
<organism evidence="2 3">
    <name type="scientific">Capnocytophaga ochracea (strain ATCC 27872 / DSM 7271 / CCUG 9716 / JCM 12966 / NCTC 12371 / SS31 / VPI 2845)</name>
    <name type="common">Bacteroides ochraceus</name>
    <dbReference type="NCBI Taxonomy" id="521097"/>
    <lineage>
        <taxon>Bacteria</taxon>
        <taxon>Pseudomonadati</taxon>
        <taxon>Bacteroidota</taxon>
        <taxon>Flavobacteriia</taxon>
        <taxon>Flavobacteriales</taxon>
        <taxon>Flavobacteriaceae</taxon>
        <taxon>Capnocytophaga</taxon>
    </lineage>
</organism>
<sequence>MRYIGISIRYVKNASGKLLIVFRNATGKVAERLESGLYRVRVLVNNTERFEDVSENIAEELFNGRTAPIGGDTKARLAHTAEDTAEKVTKELLEKAESLVKKARSEASKFANDSKVINKVAEFLSNKKALEAIGGEEGLEAIIRANV</sequence>
<dbReference type="KEGG" id="coc:Coch_1245"/>
<dbReference type="STRING" id="521097.Coch_1245"/>
<dbReference type="Proteomes" id="UP000006650">
    <property type="component" value="Chromosome"/>
</dbReference>
<protein>
    <submittedName>
        <fullName evidence="2">Uncharacterized protein</fullName>
    </submittedName>
</protein>
<dbReference type="EMBL" id="CP001632">
    <property type="protein sequence ID" value="ACU92795.1"/>
    <property type="molecule type" value="Genomic_DNA"/>
</dbReference>
<name>C7M592_CAPOD</name>
<evidence type="ECO:0000256" key="1">
    <source>
        <dbReference type="SAM" id="Coils"/>
    </source>
</evidence>